<keyword evidence="3" id="KW-1185">Reference proteome</keyword>
<sequence length="154" mass="17031">MGRVSSRREGQLPLHIGCDFTTLKLISVVIRSSAMGPNLLAEPLGSLAFLVQASRRRIRSAATSLIFPFYFLFFDLVTPMRNGASHPSSPSLTHAGRRLAPPRRRPPLIDRTCSDQFFEDNPSVLISSGLLVQADEGVSLPVMDLIDVIYRRLP</sequence>
<dbReference type="EMBL" id="KV007597">
    <property type="protein sequence ID" value="KZV31275.1"/>
    <property type="molecule type" value="Genomic_DNA"/>
</dbReference>
<feature type="compositionally biased region" description="Basic residues" evidence="1">
    <location>
        <begin position="95"/>
        <end position="106"/>
    </location>
</feature>
<evidence type="ECO:0000313" key="2">
    <source>
        <dbReference type="EMBL" id="KZV31275.1"/>
    </source>
</evidence>
<feature type="region of interest" description="Disordered" evidence="1">
    <location>
        <begin position="85"/>
        <end position="106"/>
    </location>
</feature>
<reference evidence="2 3" key="1">
    <citation type="journal article" date="2015" name="Proc. Natl. Acad. Sci. U.S.A.">
        <title>The resurrection genome of Boea hygrometrica: A blueprint for survival of dehydration.</title>
        <authorList>
            <person name="Xiao L."/>
            <person name="Yang G."/>
            <person name="Zhang L."/>
            <person name="Yang X."/>
            <person name="Zhao S."/>
            <person name="Ji Z."/>
            <person name="Zhou Q."/>
            <person name="Hu M."/>
            <person name="Wang Y."/>
            <person name="Chen M."/>
            <person name="Xu Y."/>
            <person name="Jin H."/>
            <person name="Xiao X."/>
            <person name="Hu G."/>
            <person name="Bao F."/>
            <person name="Hu Y."/>
            <person name="Wan P."/>
            <person name="Li L."/>
            <person name="Deng X."/>
            <person name="Kuang T."/>
            <person name="Xiang C."/>
            <person name="Zhu J.K."/>
            <person name="Oliver M.J."/>
            <person name="He Y."/>
        </authorList>
    </citation>
    <scope>NUCLEOTIDE SEQUENCE [LARGE SCALE GENOMIC DNA]</scope>
    <source>
        <strain evidence="3">cv. XS01</strain>
    </source>
</reference>
<dbReference type="AlphaFoldDB" id="A0A2Z7BB32"/>
<dbReference type="Proteomes" id="UP000250235">
    <property type="component" value="Unassembled WGS sequence"/>
</dbReference>
<name>A0A2Z7BB32_9LAMI</name>
<organism evidence="2 3">
    <name type="scientific">Dorcoceras hygrometricum</name>
    <dbReference type="NCBI Taxonomy" id="472368"/>
    <lineage>
        <taxon>Eukaryota</taxon>
        <taxon>Viridiplantae</taxon>
        <taxon>Streptophyta</taxon>
        <taxon>Embryophyta</taxon>
        <taxon>Tracheophyta</taxon>
        <taxon>Spermatophyta</taxon>
        <taxon>Magnoliopsida</taxon>
        <taxon>eudicotyledons</taxon>
        <taxon>Gunneridae</taxon>
        <taxon>Pentapetalae</taxon>
        <taxon>asterids</taxon>
        <taxon>lamiids</taxon>
        <taxon>Lamiales</taxon>
        <taxon>Gesneriaceae</taxon>
        <taxon>Didymocarpoideae</taxon>
        <taxon>Trichosporeae</taxon>
        <taxon>Loxocarpinae</taxon>
        <taxon>Dorcoceras</taxon>
    </lineage>
</organism>
<proteinExistence type="predicted"/>
<evidence type="ECO:0000256" key="1">
    <source>
        <dbReference type="SAM" id="MobiDB-lite"/>
    </source>
</evidence>
<protein>
    <submittedName>
        <fullName evidence="2">Uncharacterized protein</fullName>
    </submittedName>
</protein>
<evidence type="ECO:0000313" key="3">
    <source>
        <dbReference type="Proteomes" id="UP000250235"/>
    </source>
</evidence>
<accession>A0A2Z7BB32</accession>
<gene>
    <name evidence="2" type="ORF">F511_13069</name>
</gene>